<keyword evidence="3" id="KW-1185">Reference proteome</keyword>
<dbReference type="AlphaFoldDB" id="A0A5N6LKE0"/>
<comment type="caution">
    <text evidence="2">The sequence shown here is derived from an EMBL/GenBank/DDBJ whole genome shotgun (WGS) entry which is preliminary data.</text>
</comment>
<reference evidence="2 3" key="1">
    <citation type="submission" date="2019-05" db="EMBL/GenBank/DDBJ databases">
        <title>Mikania micrantha, genome provides insights into the molecular mechanism of rapid growth.</title>
        <authorList>
            <person name="Liu B."/>
        </authorList>
    </citation>
    <scope>NUCLEOTIDE SEQUENCE [LARGE SCALE GENOMIC DNA]</scope>
    <source>
        <strain evidence="2">NLD-2019</strain>
        <tissue evidence="2">Leaf</tissue>
    </source>
</reference>
<evidence type="ECO:0000256" key="1">
    <source>
        <dbReference type="SAM" id="MobiDB-lite"/>
    </source>
</evidence>
<feature type="compositionally biased region" description="Basic and acidic residues" evidence="1">
    <location>
        <begin position="270"/>
        <end position="288"/>
    </location>
</feature>
<name>A0A5N6LKE0_9ASTR</name>
<protein>
    <submittedName>
        <fullName evidence="2">Uncharacterized protein</fullName>
    </submittedName>
</protein>
<gene>
    <name evidence="2" type="ORF">E3N88_42295</name>
</gene>
<feature type="region of interest" description="Disordered" evidence="1">
    <location>
        <begin position="270"/>
        <end position="298"/>
    </location>
</feature>
<proteinExistence type="predicted"/>
<dbReference type="EMBL" id="SZYD01000484">
    <property type="protein sequence ID" value="KAD1781289.1"/>
    <property type="molecule type" value="Genomic_DNA"/>
</dbReference>
<dbReference type="Proteomes" id="UP000326396">
    <property type="component" value="Unassembled WGS sequence"/>
</dbReference>
<evidence type="ECO:0000313" key="2">
    <source>
        <dbReference type="EMBL" id="KAD1781289.1"/>
    </source>
</evidence>
<organism evidence="2 3">
    <name type="scientific">Mikania micrantha</name>
    <name type="common">bitter vine</name>
    <dbReference type="NCBI Taxonomy" id="192012"/>
    <lineage>
        <taxon>Eukaryota</taxon>
        <taxon>Viridiplantae</taxon>
        <taxon>Streptophyta</taxon>
        <taxon>Embryophyta</taxon>
        <taxon>Tracheophyta</taxon>
        <taxon>Spermatophyta</taxon>
        <taxon>Magnoliopsida</taxon>
        <taxon>eudicotyledons</taxon>
        <taxon>Gunneridae</taxon>
        <taxon>Pentapetalae</taxon>
        <taxon>asterids</taxon>
        <taxon>campanulids</taxon>
        <taxon>Asterales</taxon>
        <taxon>Asteraceae</taxon>
        <taxon>Asteroideae</taxon>
        <taxon>Heliantheae alliance</taxon>
        <taxon>Eupatorieae</taxon>
        <taxon>Mikania</taxon>
    </lineage>
</organism>
<sequence length="298" mass="32918">MRREEQCVIRSEGRARGYGCRKALQEIGEEGFSRGGDGRSEGGSEMELGGDGEACEASVLSRNIQGCNLAWLLADYFASFVSRKATGAITCGSFITRIARRIGRFSTDIRDSMTVTYASTLLGRSTVMLMGIAAEFPRVGLRWSLDRRTEWVPPVPAPQQQPGARPHVQEPPADHQDPADQPPPPPHHVVVRQPRLHPADATILRDLIGSVRDLSGRVDRLEGMMRWMMERMAATAGMDVPVFPGPGYHQDPSRILVGAQLSVEVEHNGATDLRRRSPQGKERTEGRSKYITHRPGMK</sequence>
<feature type="region of interest" description="Disordered" evidence="1">
    <location>
        <begin position="152"/>
        <end position="189"/>
    </location>
</feature>
<accession>A0A5N6LKE0</accession>
<evidence type="ECO:0000313" key="3">
    <source>
        <dbReference type="Proteomes" id="UP000326396"/>
    </source>
</evidence>